<dbReference type="Pfam" id="PF00067">
    <property type="entry name" value="p450"/>
    <property type="match status" value="1"/>
</dbReference>
<dbReference type="EMBL" id="JACTNZ010000006">
    <property type="protein sequence ID" value="KAG5543552.1"/>
    <property type="molecule type" value="Genomic_DNA"/>
</dbReference>
<dbReference type="InterPro" id="IPR001128">
    <property type="entry name" value="Cyt_P450"/>
</dbReference>
<dbReference type="PANTHER" id="PTHR47947:SF24">
    <property type="entry name" value="ISOFLAVONE 2'-HYDROXYLASE-LIKE"/>
    <property type="match status" value="1"/>
</dbReference>
<gene>
    <name evidence="9" type="ORF">RHGRI_016329</name>
</gene>
<dbReference type="InterPro" id="IPR002401">
    <property type="entry name" value="Cyt_P450_E_grp-I"/>
</dbReference>
<evidence type="ECO:0000256" key="4">
    <source>
        <dbReference type="ARBA" id="ARBA00023002"/>
    </source>
</evidence>
<dbReference type="InterPro" id="IPR050651">
    <property type="entry name" value="Plant_Cytochrome_P450_Monoox"/>
</dbReference>
<dbReference type="InterPro" id="IPR036396">
    <property type="entry name" value="Cyt_P450_sf"/>
</dbReference>
<dbReference type="FunFam" id="1.10.630.10:FF:000081">
    <property type="entry name" value="Cytochrome P450 CYP81N5"/>
    <property type="match status" value="1"/>
</dbReference>
<keyword evidence="2 7" id="KW-0349">Heme</keyword>
<dbReference type="GO" id="GO:0005506">
    <property type="term" value="F:iron ion binding"/>
    <property type="evidence" value="ECO:0007669"/>
    <property type="project" value="InterPro"/>
</dbReference>
<dbReference type="Proteomes" id="UP000823749">
    <property type="component" value="Chromosome 6"/>
</dbReference>
<dbReference type="GO" id="GO:0004497">
    <property type="term" value="F:monooxygenase activity"/>
    <property type="evidence" value="ECO:0007669"/>
    <property type="project" value="UniProtKB-KW"/>
</dbReference>
<feature type="binding site" description="axial binding residue" evidence="7">
    <location>
        <position position="434"/>
    </location>
    <ligand>
        <name>heme</name>
        <dbReference type="ChEBI" id="CHEBI:30413"/>
    </ligand>
    <ligandPart>
        <name>Fe</name>
        <dbReference type="ChEBI" id="CHEBI:18248"/>
    </ligandPart>
</feature>
<proteinExistence type="inferred from homology"/>
<evidence type="ECO:0000256" key="2">
    <source>
        <dbReference type="ARBA" id="ARBA00022617"/>
    </source>
</evidence>
<dbReference type="GO" id="GO:0016705">
    <property type="term" value="F:oxidoreductase activity, acting on paired donors, with incorporation or reduction of molecular oxygen"/>
    <property type="evidence" value="ECO:0007669"/>
    <property type="project" value="InterPro"/>
</dbReference>
<keyword evidence="4 8" id="KW-0560">Oxidoreductase</keyword>
<evidence type="ECO:0000256" key="3">
    <source>
        <dbReference type="ARBA" id="ARBA00022723"/>
    </source>
</evidence>
<evidence type="ECO:0000256" key="5">
    <source>
        <dbReference type="ARBA" id="ARBA00023004"/>
    </source>
</evidence>
<keyword evidence="10" id="KW-1185">Reference proteome</keyword>
<keyword evidence="6 8" id="KW-0503">Monooxygenase</keyword>
<dbReference type="Gene3D" id="1.10.630.10">
    <property type="entry name" value="Cytochrome P450"/>
    <property type="match status" value="1"/>
</dbReference>
<accession>A0AAV6JTR9</accession>
<dbReference type="PANTHER" id="PTHR47947">
    <property type="entry name" value="CYTOCHROME P450 82C3-RELATED"/>
    <property type="match status" value="1"/>
</dbReference>
<name>A0AAV6JTR9_9ERIC</name>
<dbReference type="GO" id="GO:0020037">
    <property type="term" value="F:heme binding"/>
    <property type="evidence" value="ECO:0007669"/>
    <property type="project" value="InterPro"/>
</dbReference>
<comment type="similarity">
    <text evidence="1 8">Belongs to the cytochrome P450 family.</text>
</comment>
<dbReference type="CDD" id="cd20653">
    <property type="entry name" value="CYP81"/>
    <property type="match status" value="1"/>
</dbReference>
<comment type="cofactor">
    <cofactor evidence="7">
        <name>heme</name>
        <dbReference type="ChEBI" id="CHEBI:30413"/>
    </cofactor>
</comment>
<comment type="caution">
    <text evidence="9">The sequence shown here is derived from an EMBL/GenBank/DDBJ whole genome shotgun (WGS) entry which is preliminary data.</text>
</comment>
<sequence>MAAGAAQYLLCFALLVALYTFTKHCLNKIRNLPPSPFPALPILGHLYLFRKPLQRALSDISARFGPVLLLYFGSRPVLLVSSPSAVEECFGRNDVVFASRPRLLAGKVVGDGYTTMAWAPYGENWRKLRRICSVEILSSHSLQLLGGIRADEVGLLLRRLWRSGGDQAVDMKAFLFEMVLNVMMRMIAGKRYDGEDAVKVEELFRSEGSNMGDFLPILRWVGVGGFEKKLMALKEKRDVFVQELIEDNRRRMWGGSGGGEAEGKKTMVEMLLTLQETEPEYYTDQMIRGIMKVLFVTGTDTSRATMEWALSLLLNNPQVLEKARTEIDIQVGNGRLIDESDITDLPYLRCIINETLRMYPAAPLLAPRESSEDCTVGGFSIPRGTMLLVNMWGIQNDPKIWVEPGKFMPERFEGVEGSRDGFKFVPFGSGRRACPGEGLALRMAGLTLGSLIQCFDWERAGKEMVDMTEGSRLTLHKAQPLMAKCRPRPTMVNLLSQI</sequence>
<keyword evidence="5 7" id="KW-0408">Iron</keyword>
<protein>
    <recommendedName>
        <fullName evidence="11">Cytochrome P450</fullName>
    </recommendedName>
</protein>
<dbReference type="InterPro" id="IPR017972">
    <property type="entry name" value="Cyt_P450_CS"/>
</dbReference>
<dbReference type="PRINTS" id="PR00385">
    <property type="entry name" value="P450"/>
</dbReference>
<evidence type="ECO:0008006" key="11">
    <source>
        <dbReference type="Google" id="ProtNLM"/>
    </source>
</evidence>
<dbReference type="PRINTS" id="PR00463">
    <property type="entry name" value="EP450I"/>
</dbReference>
<evidence type="ECO:0000256" key="6">
    <source>
        <dbReference type="ARBA" id="ARBA00023033"/>
    </source>
</evidence>
<evidence type="ECO:0000313" key="10">
    <source>
        <dbReference type="Proteomes" id="UP000823749"/>
    </source>
</evidence>
<dbReference type="AlphaFoldDB" id="A0AAV6JTR9"/>
<evidence type="ECO:0000256" key="1">
    <source>
        <dbReference type="ARBA" id="ARBA00010617"/>
    </source>
</evidence>
<organism evidence="9 10">
    <name type="scientific">Rhododendron griersonianum</name>
    <dbReference type="NCBI Taxonomy" id="479676"/>
    <lineage>
        <taxon>Eukaryota</taxon>
        <taxon>Viridiplantae</taxon>
        <taxon>Streptophyta</taxon>
        <taxon>Embryophyta</taxon>
        <taxon>Tracheophyta</taxon>
        <taxon>Spermatophyta</taxon>
        <taxon>Magnoliopsida</taxon>
        <taxon>eudicotyledons</taxon>
        <taxon>Gunneridae</taxon>
        <taxon>Pentapetalae</taxon>
        <taxon>asterids</taxon>
        <taxon>Ericales</taxon>
        <taxon>Ericaceae</taxon>
        <taxon>Ericoideae</taxon>
        <taxon>Rhodoreae</taxon>
        <taxon>Rhododendron</taxon>
    </lineage>
</organism>
<dbReference type="SUPFAM" id="SSF48264">
    <property type="entry name" value="Cytochrome P450"/>
    <property type="match status" value="1"/>
</dbReference>
<evidence type="ECO:0000256" key="8">
    <source>
        <dbReference type="RuleBase" id="RU000461"/>
    </source>
</evidence>
<reference evidence="9 10" key="1">
    <citation type="submission" date="2020-08" db="EMBL/GenBank/DDBJ databases">
        <title>Plant Genome Project.</title>
        <authorList>
            <person name="Zhang R.-G."/>
        </authorList>
    </citation>
    <scope>NUCLEOTIDE SEQUENCE [LARGE SCALE GENOMIC DNA]</scope>
    <source>
        <strain evidence="9">WSP0</strain>
        <tissue evidence="9">Leaf</tissue>
    </source>
</reference>
<evidence type="ECO:0000313" key="9">
    <source>
        <dbReference type="EMBL" id="KAG5543552.1"/>
    </source>
</evidence>
<keyword evidence="3 7" id="KW-0479">Metal-binding</keyword>
<dbReference type="PROSITE" id="PS00086">
    <property type="entry name" value="CYTOCHROME_P450"/>
    <property type="match status" value="1"/>
</dbReference>
<evidence type="ECO:0000256" key="7">
    <source>
        <dbReference type="PIRSR" id="PIRSR602401-1"/>
    </source>
</evidence>